<protein>
    <submittedName>
        <fullName evidence="2">Cation-transporting P-type ATPase C-terminal domain-containing protein</fullName>
    </submittedName>
</protein>
<name>A0AC34GBN1_9BILA</name>
<dbReference type="Proteomes" id="UP000887579">
    <property type="component" value="Unplaced"/>
</dbReference>
<evidence type="ECO:0000313" key="1">
    <source>
        <dbReference type="Proteomes" id="UP000887579"/>
    </source>
</evidence>
<organism evidence="1 2">
    <name type="scientific">Panagrolaimus sp. ES5</name>
    <dbReference type="NCBI Taxonomy" id="591445"/>
    <lineage>
        <taxon>Eukaryota</taxon>
        <taxon>Metazoa</taxon>
        <taxon>Ecdysozoa</taxon>
        <taxon>Nematoda</taxon>
        <taxon>Chromadorea</taxon>
        <taxon>Rhabditida</taxon>
        <taxon>Tylenchina</taxon>
        <taxon>Panagrolaimomorpha</taxon>
        <taxon>Panagrolaimoidea</taxon>
        <taxon>Panagrolaimidae</taxon>
        <taxon>Panagrolaimus</taxon>
    </lineage>
</organism>
<evidence type="ECO:0000313" key="2">
    <source>
        <dbReference type="WBParaSite" id="ES5_v2.g27061.t1"/>
    </source>
</evidence>
<reference evidence="2" key="1">
    <citation type="submission" date="2022-11" db="UniProtKB">
        <authorList>
            <consortium name="WormBaseParasite"/>
        </authorList>
    </citation>
    <scope>IDENTIFICATION</scope>
</reference>
<sequence>MTGDGVNDAVALKTSDIGIAMGISGTDVCKEAADMVLVDDNFMTIRAAIEEGKGIYHNITNFVRFQLSTSVAALSLIALSTLFHFENPLNAMQILWINIIMDGVIINISILSSASIIIIGTMFVFYKEMAADNHISKRDTTMTFTCFVLFDMWNALSCRSSRKMIWEIGLLQNRMFCLAVSGSLICQLAVIYFAPLQRIFQTEALSLFDLVFLTALTSTVFIFNETKKYIELRSIRSIALFDSTKNNTL</sequence>
<proteinExistence type="predicted"/>
<dbReference type="WBParaSite" id="ES5_v2.g27061.t1">
    <property type="protein sequence ID" value="ES5_v2.g27061.t1"/>
    <property type="gene ID" value="ES5_v2.g27061"/>
</dbReference>
<accession>A0AC34GBN1</accession>